<dbReference type="Gene3D" id="2.40.128.480">
    <property type="entry name" value="Rhodococcus equi virulence-associated protein"/>
    <property type="match status" value="1"/>
</dbReference>
<gene>
    <name evidence="1" type="ORF">CAFE_23630</name>
</gene>
<sequence length="146" mass="16512">MNEHETQGRILSDLRKALRPKMSTVEIDYFMQDIKFTSTKYPGDFSIIDVIFYQQWKVHIHDFKQYFSGDAGGIAGLGFGCGSGYLYTDDIEKLFRETKTFYWFSAEIVYYSIYFLGEKSKLLGHFQAYGGAPSVGGTGGGSGSWK</sequence>
<dbReference type="InterPro" id="IPR008810">
    <property type="entry name" value="R_equi_Vir"/>
</dbReference>
<dbReference type="Proteomes" id="UP000469440">
    <property type="component" value="Unassembled WGS sequence"/>
</dbReference>
<keyword evidence="2" id="KW-1185">Reference proteome</keyword>
<name>A0A6N8I0I5_9FIRM</name>
<evidence type="ECO:0000313" key="1">
    <source>
        <dbReference type="EMBL" id="MVB11641.1"/>
    </source>
</evidence>
<reference evidence="1 2" key="1">
    <citation type="submission" date="2019-09" db="EMBL/GenBank/DDBJ databases">
        <title>Genome sequence of Clostridium sp. EA1.</title>
        <authorList>
            <person name="Poehlein A."/>
            <person name="Bengelsdorf F.R."/>
            <person name="Daniel R."/>
        </authorList>
    </citation>
    <scope>NUCLEOTIDE SEQUENCE [LARGE SCALE GENOMIC DNA]</scope>
    <source>
        <strain evidence="1 2">EA1</strain>
    </source>
</reference>
<proteinExistence type="predicted"/>
<comment type="caution">
    <text evidence="1">The sequence shown here is derived from an EMBL/GenBank/DDBJ whole genome shotgun (WGS) entry which is preliminary data.</text>
</comment>
<dbReference type="AlphaFoldDB" id="A0A6N8I0I5"/>
<dbReference type="Pfam" id="PF05526">
    <property type="entry name" value="R_equi_Vir"/>
    <property type="match status" value="1"/>
</dbReference>
<organism evidence="1 2">
    <name type="scientific">Caproicibacter fermentans</name>
    <dbReference type="NCBI Taxonomy" id="2576756"/>
    <lineage>
        <taxon>Bacteria</taxon>
        <taxon>Bacillati</taxon>
        <taxon>Bacillota</taxon>
        <taxon>Clostridia</taxon>
        <taxon>Eubacteriales</taxon>
        <taxon>Acutalibacteraceae</taxon>
        <taxon>Caproicibacter</taxon>
    </lineage>
</organism>
<dbReference type="RefSeq" id="WP_066650036.1">
    <property type="nucleotide sequence ID" value="NZ_VWXL01000068.1"/>
</dbReference>
<evidence type="ECO:0000313" key="2">
    <source>
        <dbReference type="Proteomes" id="UP000469440"/>
    </source>
</evidence>
<dbReference type="EMBL" id="VWXL01000068">
    <property type="protein sequence ID" value="MVB11641.1"/>
    <property type="molecule type" value="Genomic_DNA"/>
</dbReference>
<accession>A0A6N8I0I5</accession>
<dbReference type="InterPro" id="IPR038625">
    <property type="entry name" value="R_equi_Vir_sf"/>
</dbReference>
<protein>
    <submittedName>
        <fullName evidence="1">Rhodococcus equi virulence-associated protein</fullName>
    </submittedName>
</protein>